<feature type="compositionally biased region" description="Pro residues" evidence="1">
    <location>
        <begin position="23"/>
        <end position="41"/>
    </location>
</feature>
<feature type="compositionally biased region" description="Polar residues" evidence="1">
    <location>
        <begin position="123"/>
        <end position="132"/>
    </location>
</feature>
<accession>A0ABM1EQV8</accession>
<dbReference type="RefSeq" id="XP_014674579.1">
    <property type="nucleotide sequence ID" value="XM_014819093.1"/>
</dbReference>
<evidence type="ECO:0000256" key="1">
    <source>
        <dbReference type="SAM" id="MobiDB-lite"/>
    </source>
</evidence>
<feature type="region of interest" description="Disordered" evidence="1">
    <location>
        <begin position="1"/>
        <end position="103"/>
    </location>
</feature>
<feature type="compositionally biased region" description="Low complexity" evidence="1">
    <location>
        <begin position="42"/>
        <end position="65"/>
    </location>
</feature>
<reference evidence="3" key="1">
    <citation type="submission" date="2025-08" db="UniProtKB">
        <authorList>
            <consortium name="RefSeq"/>
        </authorList>
    </citation>
    <scope>IDENTIFICATION</scope>
</reference>
<feature type="region of interest" description="Disordered" evidence="1">
    <location>
        <begin position="118"/>
        <end position="163"/>
    </location>
</feature>
<evidence type="ECO:0000313" key="2">
    <source>
        <dbReference type="Proteomes" id="UP000695022"/>
    </source>
</evidence>
<dbReference type="Proteomes" id="UP000695022">
    <property type="component" value="Unplaced"/>
</dbReference>
<keyword evidence="2" id="KW-1185">Reference proteome</keyword>
<gene>
    <name evidence="3" type="primary">LOC106814747</name>
</gene>
<protein>
    <submittedName>
        <fullName evidence="3">Vegetative cell wall protein gp1-like</fullName>
    </submittedName>
</protein>
<organism evidence="2 3">
    <name type="scientific">Priapulus caudatus</name>
    <name type="common">Priapulid worm</name>
    <dbReference type="NCBI Taxonomy" id="37621"/>
    <lineage>
        <taxon>Eukaryota</taxon>
        <taxon>Metazoa</taxon>
        <taxon>Ecdysozoa</taxon>
        <taxon>Scalidophora</taxon>
        <taxon>Priapulida</taxon>
        <taxon>Priapulimorpha</taxon>
        <taxon>Priapulimorphida</taxon>
        <taxon>Priapulidae</taxon>
        <taxon>Priapulus</taxon>
    </lineage>
</organism>
<sequence>MSCGQHRATCDRIMRDANLASEPSPPPTRPPTMFPHEPPSTEPSSAPTEAPPSTEAPAPTDSPTPNECPAHTETLAPTEPHGLTEPPASTDPPPVKPPPSPAHEKVVFMLNDEVQQVVAEEPSSPTSDTSCETRPPRIEVPEVRRKVKEKVGSSSNGAGAPPPPPTFGSFTLYVDVKYFEGRRADVGASAMAALGGAADLRKAFDTHSYDNLKSFVRGNNWPAEHGVRAELWSRLVAHMNRDTAQDMGEAVDLYKDTVQTIFRGR</sequence>
<name>A0ABM1EQV8_PRICU</name>
<dbReference type="GeneID" id="106814747"/>
<feature type="compositionally biased region" description="Basic and acidic residues" evidence="1">
    <location>
        <begin position="134"/>
        <end position="144"/>
    </location>
</feature>
<evidence type="ECO:0000313" key="3">
    <source>
        <dbReference type="RefSeq" id="XP_014674579.1"/>
    </source>
</evidence>
<proteinExistence type="predicted"/>
<feature type="non-terminal residue" evidence="3">
    <location>
        <position position="265"/>
    </location>
</feature>
<feature type="compositionally biased region" description="Pro residues" evidence="1">
    <location>
        <begin position="89"/>
        <end position="101"/>
    </location>
</feature>